<keyword evidence="3" id="KW-1185">Reference proteome</keyword>
<evidence type="ECO:0008006" key="4">
    <source>
        <dbReference type="Google" id="ProtNLM"/>
    </source>
</evidence>
<dbReference type="InterPro" id="IPR011009">
    <property type="entry name" value="Kinase-like_dom_sf"/>
</dbReference>
<feature type="chain" id="PRO_5025380167" description="Protein kinase domain-containing protein" evidence="1">
    <location>
        <begin position="23"/>
        <end position="290"/>
    </location>
</feature>
<accession>A0A6A4HFF5</accession>
<protein>
    <recommendedName>
        <fullName evidence="4">Protein kinase domain-containing protein</fullName>
    </recommendedName>
</protein>
<dbReference type="EMBL" id="ML769511">
    <property type="protein sequence ID" value="KAE9396576.1"/>
    <property type="molecule type" value="Genomic_DNA"/>
</dbReference>
<name>A0A6A4HFF5_9AGAR</name>
<gene>
    <name evidence="2" type="ORF">BT96DRAFT_996583</name>
</gene>
<feature type="signal peptide" evidence="1">
    <location>
        <begin position="1"/>
        <end position="22"/>
    </location>
</feature>
<evidence type="ECO:0000313" key="3">
    <source>
        <dbReference type="Proteomes" id="UP000799118"/>
    </source>
</evidence>
<reference evidence="2" key="1">
    <citation type="journal article" date="2019" name="Environ. Microbiol.">
        <title>Fungal ecological strategies reflected in gene transcription - a case study of two litter decomposers.</title>
        <authorList>
            <person name="Barbi F."/>
            <person name="Kohler A."/>
            <person name="Barry K."/>
            <person name="Baskaran P."/>
            <person name="Daum C."/>
            <person name="Fauchery L."/>
            <person name="Ihrmark K."/>
            <person name="Kuo A."/>
            <person name="LaButti K."/>
            <person name="Lipzen A."/>
            <person name="Morin E."/>
            <person name="Grigoriev I.V."/>
            <person name="Henrissat B."/>
            <person name="Lindahl B."/>
            <person name="Martin F."/>
        </authorList>
    </citation>
    <scope>NUCLEOTIDE SEQUENCE</scope>
    <source>
        <strain evidence="2">JB14</strain>
    </source>
</reference>
<keyword evidence="1" id="KW-0732">Signal</keyword>
<sequence>MFNFRFIFALIFVDILCIKTYAAPFPLSRRELVEPLKEPWVKGYFTATEAQKNALFTAQNAMKVIRKKPKFSLGTKAGVILIDEEHSKLPEEGDNNVGVYRLAGKYKSTATKQEYNGADLIMKVINQFANTRAYEEVVALEIAEDYVDSGTVVDAITRGVRGRVIIMRRKDGISLHSTPAFKDPATPLATKREMEQTTIRLTCTEVAKKATNKDIAKRILHGDNKTENVLVMLGPDGKTVVSINLIDWGYPGIYSVNEKVTYKAVYDWCIETSQGRFGLPPPEETEHKTS</sequence>
<dbReference type="AlphaFoldDB" id="A0A6A4HFF5"/>
<evidence type="ECO:0000256" key="1">
    <source>
        <dbReference type="SAM" id="SignalP"/>
    </source>
</evidence>
<dbReference type="SUPFAM" id="SSF56112">
    <property type="entry name" value="Protein kinase-like (PK-like)"/>
    <property type="match status" value="1"/>
</dbReference>
<dbReference type="Proteomes" id="UP000799118">
    <property type="component" value="Unassembled WGS sequence"/>
</dbReference>
<evidence type="ECO:0000313" key="2">
    <source>
        <dbReference type="EMBL" id="KAE9396576.1"/>
    </source>
</evidence>
<dbReference type="OrthoDB" id="2858907at2759"/>
<organism evidence="2 3">
    <name type="scientific">Gymnopus androsaceus JB14</name>
    <dbReference type="NCBI Taxonomy" id="1447944"/>
    <lineage>
        <taxon>Eukaryota</taxon>
        <taxon>Fungi</taxon>
        <taxon>Dikarya</taxon>
        <taxon>Basidiomycota</taxon>
        <taxon>Agaricomycotina</taxon>
        <taxon>Agaricomycetes</taxon>
        <taxon>Agaricomycetidae</taxon>
        <taxon>Agaricales</taxon>
        <taxon>Marasmiineae</taxon>
        <taxon>Omphalotaceae</taxon>
        <taxon>Gymnopus</taxon>
    </lineage>
</organism>
<proteinExistence type="predicted"/>